<dbReference type="InterPro" id="IPR016181">
    <property type="entry name" value="Acyl_CoA_acyltransferase"/>
</dbReference>
<feature type="domain" description="N-acetyltransferase" evidence="4">
    <location>
        <begin position="26"/>
        <end position="190"/>
    </location>
</feature>
<evidence type="ECO:0000259" key="4">
    <source>
        <dbReference type="PROSITE" id="PS51186"/>
    </source>
</evidence>
<dbReference type="PANTHER" id="PTHR43792:SF8">
    <property type="entry name" value="[RIBOSOMAL PROTEIN US5]-ALANINE N-ACETYLTRANSFERASE"/>
    <property type="match status" value="1"/>
</dbReference>
<sequence>MREGVAAEMKLVGERIYLRPMDAGDARVVLAYQERNQAFFAQFEPTMPDRSLNIAQIMAQLERGRHAQERGEAYPFGVFLLETDELVGRIALNFVTRGPRQSAMIGYTLDQAHNGQGYGSEAARLCVKFGFEHLDLHRIEAGIMPINIGSKRVVEKCGFTFEGIMRKSLLVEGRWEDLESWAILDEDWAARTGR</sequence>
<dbReference type="Gene3D" id="3.40.630.30">
    <property type="match status" value="1"/>
</dbReference>
<dbReference type="AlphaFoldDB" id="A0A316D5Z9"/>
<keyword evidence="6" id="KW-1185">Reference proteome</keyword>
<dbReference type="Proteomes" id="UP000245634">
    <property type="component" value="Unassembled WGS sequence"/>
</dbReference>
<dbReference type="SUPFAM" id="SSF55729">
    <property type="entry name" value="Acyl-CoA N-acyltransferases (Nat)"/>
    <property type="match status" value="1"/>
</dbReference>
<evidence type="ECO:0000313" key="6">
    <source>
        <dbReference type="Proteomes" id="UP000245634"/>
    </source>
</evidence>
<keyword evidence="1 5" id="KW-0808">Transferase</keyword>
<dbReference type="EMBL" id="QGGL01000018">
    <property type="protein sequence ID" value="PWK06998.1"/>
    <property type="molecule type" value="Genomic_DNA"/>
</dbReference>
<dbReference type="PROSITE" id="PS51186">
    <property type="entry name" value="GNAT"/>
    <property type="match status" value="1"/>
</dbReference>
<dbReference type="InterPro" id="IPR000182">
    <property type="entry name" value="GNAT_dom"/>
</dbReference>
<dbReference type="GO" id="GO:0008999">
    <property type="term" value="F:protein-N-terminal-alanine acetyltransferase activity"/>
    <property type="evidence" value="ECO:0007669"/>
    <property type="project" value="TreeGrafter"/>
</dbReference>
<evidence type="ECO:0000256" key="1">
    <source>
        <dbReference type="ARBA" id="ARBA00022679"/>
    </source>
</evidence>
<name>A0A316D5Z9_9BACL</name>
<gene>
    <name evidence="5" type="ORF">C7459_11868</name>
</gene>
<dbReference type="OrthoDB" id="9795206at2"/>
<dbReference type="PANTHER" id="PTHR43792">
    <property type="entry name" value="GNAT FAMILY, PUTATIVE (AFU_ORTHOLOGUE AFUA_3G00765)-RELATED-RELATED"/>
    <property type="match status" value="1"/>
</dbReference>
<dbReference type="GO" id="GO:0005737">
    <property type="term" value="C:cytoplasm"/>
    <property type="evidence" value="ECO:0007669"/>
    <property type="project" value="TreeGrafter"/>
</dbReference>
<evidence type="ECO:0000313" key="5">
    <source>
        <dbReference type="EMBL" id="PWK06998.1"/>
    </source>
</evidence>
<organism evidence="5 6">
    <name type="scientific">Tumebacillus permanentifrigoris</name>
    <dbReference type="NCBI Taxonomy" id="378543"/>
    <lineage>
        <taxon>Bacteria</taxon>
        <taxon>Bacillati</taxon>
        <taxon>Bacillota</taxon>
        <taxon>Bacilli</taxon>
        <taxon>Bacillales</taxon>
        <taxon>Alicyclobacillaceae</taxon>
        <taxon>Tumebacillus</taxon>
    </lineage>
</organism>
<keyword evidence="2" id="KW-0012">Acyltransferase</keyword>
<proteinExistence type="inferred from homology"/>
<accession>A0A316D5Z9</accession>
<dbReference type="Pfam" id="PF13302">
    <property type="entry name" value="Acetyltransf_3"/>
    <property type="match status" value="1"/>
</dbReference>
<reference evidence="5 6" key="1">
    <citation type="submission" date="2018-05" db="EMBL/GenBank/DDBJ databases">
        <title>Genomic Encyclopedia of Type Strains, Phase IV (KMG-IV): sequencing the most valuable type-strain genomes for metagenomic binning, comparative biology and taxonomic classification.</title>
        <authorList>
            <person name="Goeker M."/>
        </authorList>
    </citation>
    <scope>NUCLEOTIDE SEQUENCE [LARGE SCALE GENOMIC DNA]</scope>
    <source>
        <strain evidence="5 6">DSM 18773</strain>
    </source>
</reference>
<evidence type="ECO:0000256" key="3">
    <source>
        <dbReference type="ARBA" id="ARBA00038502"/>
    </source>
</evidence>
<dbReference type="InterPro" id="IPR051531">
    <property type="entry name" value="N-acetyltransferase"/>
</dbReference>
<comment type="caution">
    <text evidence="5">The sequence shown here is derived from an EMBL/GenBank/DDBJ whole genome shotgun (WGS) entry which is preliminary data.</text>
</comment>
<comment type="similarity">
    <text evidence="3">Belongs to the acetyltransferase family. RimJ subfamily.</text>
</comment>
<protein>
    <submittedName>
        <fullName evidence="5">Ribosomal-protein-alanine N-acetyltransferase</fullName>
    </submittedName>
</protein>
<evidence type="ECO:0000256" key="2">
    <source>
        <dbReference type="ARBA" id="ARBA00023315"/>
    </source>
</evidence>